<dbReference type="AlphaFoldDB" id="A0A917ADW9"/>
<evidence type="ECO:0000256" key="2">
    <source>
        <dbReference type="ARBA" id="ARBA00022741"/>
    </source>
</evidence>
<dbReference type="Proteomes" id="UP000606730">
    <property type="component" value="Unassembled WGS sequence"/>
</dbReference>
<dbReference type="PANTHER" id="PTHR43024">
    <property type="entry name" value="UDP-N-ACETYLMURAMOYL-TRIPEPTIDE--D-ALANYL-D-ALANINE LIGASE"/>
    <property type="match status" value="1"/>
</dbReference>
<evidence type="ECO:0000256" key="3">
    <source>
        <dbReference type="ARBA" id="ARBA00022840"/>
    </source>
</evidence>
<evidence type="ECO:0000259" key="6">
    <source>
        <dbReference type="Pfam" id="PF08245"/>
    </source>
</evidence>
<evidence type="ECO:0000259" key="5">
    <source>
        <dbReference type="Pfam" id="PF02875"/>
    </source>
</evidence>
<keyword evidence="4" id="KW-1133">Transmembrane helix</keyword>
<protein>
    <submittedName>
        <fullName evidence="7">Mur ligase</fullName>
    </submittedName>
</protein>
<dbReference type="InterPro" id="IPR036615">
    <property type="entry name" value="Mur_ligase_C_dom_sf"/>
</dbReference>
<dbReference type="InterPro" id="IPR004101">
    <property type="entry name" value="Mur_ligase_C"/>
</dbReference>
<keyword evidence="4" id="KW-0812">Transmembrane</keyword>
<keyword evidence="1 7" id="KW-0436">Ligase</keyword>
<keyword evidence="2" id="KW-0547">Nucleotide-binding</keyword>
<dbReference type="InterPro" id="IPR036565">
    <property type="entry name" value="Mur-like_cat_sf"/>
</dbReference>
<reference evidence="7" key="2">
    <citation type="submission" date="2020-09" db="EMBL/GenBank/DDBJ databases">
        <authorList>
            <person name="Sun Q."/>
            <person name="Zhou Y."/>
        </authorList>
    </citation>
    <scope>NUCLEOTIDE SEQUENCE</scope>
    <source>
        <strain evidence="7">CGMCC 1.16012</strain>
    </source>
</reference>
<gene>
    <name evidence="7" type="ORF">GCM10011517_06380</name>
</gene>
<evidence type="ECO:0000313" key="7">
    <source>
        <dbReference type="EMBL" id="GGE41488.1"/>
    </source>
</evidence>
<dbReference type="GO" id="GO:0005524">
    <property type="term" value="F:ATP binding"/>
    <property type="evidence" value="ECO:0007669"/>
    <property type="project" value="UniProtKB-KW"/>
</dbReference>
<dbReference type="SUPFAM" id="SSF53244">
    <property type="entry name" value="MurD-like peptide ligases, peptide-binding domain"/>
    <property type="match status" value="1"/>
</dbReference>
<feature type="domain" description="Mur ligase C-terminal" evidence="5">
    <location>
        <begin position="390"/>
        <end position="511"/>
    </location>
</feature>
<dbReference type="Gene3D" id="3.90.190.20">
    <property type="entry name" value="Mur ligase, C-terminal domain"/>
    <property type="match status" value="1"/>
</dbReference>
<dbReference type="OrthoDB" id="9801978at2"/>
<dbReference type="RefSeq" id="WP_095596466.1">
    <property type="nucleotide sequence ID" value="NZ_BMKN01000001.1"/>
</dbReference>
<keyword evidence="4" id="KW-0472">Membrane</keyword>
<evidence type="ECO:0000256" key="4">
    <source>
        <dbReference type="SAM" id="Phobius"/>
    </source>
</evidence>
<dbReference type="InterPro" id="IPR051046">
    <property type="entry name" value="MurCDEF_CellWall_CoF430Synth"/>
</dbReference>
<accession>A0A917ADW9</accession>
<reference evidence="7" key="1">
    <citation type="journal article" date="2014" name="Int. J. Syst. Evol. Microbiol.">
        <title>Complete genome sequence of Corynebacterium casei LMG S-19264T (=DSM 44701T), isolated from a smear-ripened cheese.</title>
        <authorList>
            <consortium name="US DOE Joint Genome Institute (JGI-PGF)"/>
            <person name="Walter F."/>
            <person name="Albersmeier A."/>
            <person name="Kalinowski J."/>
            <person name="Ruckert C."/>
        </authorList>
    </citation>
    <scope>NUCLEOTIDE SEQUENCE</scope>
    <source>
        <strain evidence="7">CGMCC 1.16012</strain>
    </source>
</reference>
<sequence length="526" mass="57767">MTALAGLLVLVSLAALLWQRQHTLLTYFQQEEYDNTRFFTAWQNVRLFDLRATATIVVALVVIAAGAPFVGVKLALAAALAGIMLIERRYRFKKPLAMTERAKRLLYLSFALTLVLALLTVVHPLWAIVALQLAPVTLVLANMALKPLQTRVNEGYTDQAKAKLARLDPVRIGITGSFGKTTVKHMLAEILEASGSVFYSPGSINTVLGHTRHIRQRLQWSHKYFIAEMGAYGIGSIKRLCDFIHPTYGIVTAIGDAHTERFGSIEAIAQAKSELAEEACLAGGTVVVNIDVMQYEPFQRLKKIYDLRMITVGAEGSDVVVDAQETDGASWRISLHSKLGLIPDVTYDLPLLGAHNVTNSALAVTLSLVIDPEIADQIPYFTKTIAQVPHRLQVLDTPGSALILDDAYNSNEQGFMSAVASMDKLAKKRGGRRILVTPGIAELGLEHDRVHARLGEFCSDRCDTVYVINPSRIPSFAETIDADKVTVVEVPSFAAARAAIAKDLKQKDVVLYENDLPDLLEEKRLL</sequence>
<organism evidence="7 8">
    <name type="scientific">Actibacterium pelagium</name>
    <dbReference type="NCBI Taxonomy" id="2029103"/>
    <lineage>
        <taxon>Bacteria</taxon>
        <taxon>Pseudomonadati</taxon>
        <taxon>Pseudomonadota</taxon>
        <taxon>Alphaproteobacteria</taxon>
        <taxon>Rhodobacterales</taxon>
        <taxon>Roseobacteraceae</taxon>
        <taxon>Actibacterium</taxon>
    </lineage>
</organism>
<evidence type="ECO:0000313" key="8">
    <source>
        <dbReference type="Proteomes" id="UP000606730"/>
    </source>
</evidence>
<dbReference type="EMBL" id="BMKN01000001">
    <property type="protein sequence ID" value="GGE41488.1"/>
    <property type="molecule type" value="Genomic_DNA"/>
</dbReference>
<dbReference type="SUPFAM" id="SSF53623">
    <property type="entry name" value="MurD-like peptide ligases, catalytic domain"/>
    <property type="match status" value="1"/>
</dbReference>
<dbReference type="Gene3D" id="3.40.1190.10">
    <property type="entry name" value="Mur-like, catalytic domain"/>
    <property type="match status" value="1"/>
</dbReference>
<name>A0A917ADW9_9RHOB</name>
<comment type="caution">
    <text evidence="7">The sequence shown here is derived from an EMBL/GenBank/DDBJ whole genome shotgun (WGS) entry which is preliminary data.</text>
</comment>
<dbReference type="GO" id="GO:0016881">
    <property type="term" value="F:acid-amino acid ligase activity"/>
    <property type="evidence" value="ECO:0007669"/>
    <property type="project" value="InterPro"/>
</dbReference>
<dbReference type="InterPro" id="IPR013221">
    <property type="entry name" value="Mur_ligase_cen"/>
</dbReference>
<dbReference type="Pfam" id="PF02875">
    <property type="entry name" value="Mur_ligase_C"/>
    <property type="match status" value="1"/>
</dbReference>
<feature type="domain" description="Mur ligase central" evidence="6">
    <location>
        <begin position="174"/>
        <end position="365"/>
    </location>
</feature>
<feature type="transmembrane region" description="Helical" evidence="4">
    <location>
        <begin position="56"/>
        <end position="85"/>
    </location>
</feature>
<evidence type="ECO:0000256" key="1">
    <source>
        <dbReference type="ARBA" id="ARBA00022598"/>
    </source>
</evidence>
<keyword evidence="3" id="KW-0067">ATP-binding</keyword>
<feature type="transmembrane region" description="Helical" evidence="4">
    <location>
        <begin position="105"/>
        <end position="122"/>
    </location>
</feature>
<proteinExistence type="predicted"/>
<dbReference type="PANTHER" id="PTHR43024:SF1">
    <property type="entry name" value="UDP-N-ACETYLMURAMOYL-TRIPEPTIDE--D-ALANYL-D-ALANINE LIGASE"/>
    <property type="match status" value="1"/>
</dbReference>
<dbReference type="Pfam" id="PF08245">
    <property type="entry name" value="Mur_ligase_M"/>
    <property type="match status" value="1"/>
</dbReference>
<keyword evidence="8" id="KW-1185">Reference proteome</keyword>